<dbReference type="RefSeq" id="WP_255330553.1">
    <property type="nucleotide sequence ID" value="NZ_JAKZEU010000005.1"/>
</dbReference>
<dbReference type="Proteomes" id="UP001203945">
    <property type="component" value="Unassembled WGS sequence"/>
</dbReference>
<gene>
    <name evidence="1" type="ORF">MLD63_14045</name>
</gene>
<dbReference type="EMBL" id="JAKZEU010000005">
    <property type="protein sequence ID" value="MCQ0971543.1"/>
    <property type="molecule type" value="Genomic_DNA"/>
</dbReference>
<evidence type="ECO:0000313" key="2">
    <source>
        <dbReference type="Proteomes" id="UP001203945"/>
    </source>
</evidence>
<accession>A0ABT1MTA6</accession>
<sequence length="269" mass="29944">MNASLNIHLPKAYDHGPSYSAQVINKNGAVVNFRSPHGNAGSYATANVQSEISDLQSLSVATANLADDLAEQVEEIRSEKLPQRVREIVAKHLKPIYARALRSARNYQDRYLMEQSARETITASDNPAIDAHTLAIWRDLDLAGKLNALQSWDRQGIFAIARVGQKLSSLPNEHWKAVMERVRYWNYRTGLADAEKNPNFRVSPSPQRPLAYGVDQLKVDRGFYDMENIAKQQATVVEDAGRFLSDTVAIAAVCCGITMSDAWQMLNDA</sequence>
<keyword evidence="2" id="KW-1185">Reference proteome</keyword>
<reference evidence="1 2" key="1">
    <citation type="submission" date="2022-03" db="EMBL/GenBank/DDBJ databases">
        <authorList>
            <person name="He Y."/>
        </authorList>
    </citation>
    <scope>NUCLEOTIDE SEQUENCE [LARGE SCALE GENOMIC DNA]</scope>
    <source>
        <strain evidence="1 2">TK19116</strain>
    </source>
</reference>
<proteinExistence type="predicted"/>
<protein>
    <submittedName>
        <fullName evidence="1">Uncharacterized protein</fullName>
    </submittedName>
</protein>
<comment type="caution">
    <text evidence="1">The sequence shown here is derived from an EMBL/GenBank/DDBJ whole genome shotgun (WGS) entry which is preliminary data.</text>
</comment>
<evidence type="ECO:0000313" key="1">
    <source>
        <dbReference type="EMBL" id="MCQ0971543.1"/>
    </source>
</evidence>
<name>A0ABT1MTA6_9RHOB</name>
<organism evidence="1 2">
    <name type="scientific">Paracoccus albicereus</name>
    <dbReference type="NCBI Taxonomy" id="2922394"/>
    <lineage>
        <taxon>Bacteria</taxon>
        <taxon>Pseudomonadati</taxon>
        <taxon>Pseudomonadota</taxon>
        <taxon>Alphaproteobacteria</taxon>
        <taxon>Rhodobacterales</taxon>
        <taxon>Paracoccaceae</taxon>
        <taxon>Paracoccus</taxon>
    </lineage>
</organism>